<reference evidence="1" key="1">
    <citation type="submission" date="2018-05" db="EMBL/GenBank/DDBJ databases">
        <authorList>
            <person name="Lanie J.A."/>
            <person name="Ng W.-L."/>
            <person name="Kazmierczak K.M."/>
            <person name="Andrzejewski T.M."/>
            <person name="Davidsen T.M."/>
            <person name="Wayne K.J."/>
            <person name="Tettelin H."/>
            <person name="Glass J.I."/>
            <person name="Rusch D."/>
            <person name="Podicherti R."/>
            <person name="Tsui H.-C.T."/>
            <person name="Winkler M.E."/>
        </authorList>
    </citation>
    <scope>NUCLEOTIDE SEQUENCE</scope>
</reference>
<organism evidence="1">
    <name type="scientific">marine metagenome</name>
    <dbReference type="NCBI Taxonomy" id="408172"/>
    <lineage>
        <taxon>unclassified sequences</taxon>
        <taxon>metagenomes</taxon>
        <taxon>ecological metagenomes</taxon>
    </lineage>
</organism>
<dbReference type="EMBL" id="UINC01086481">
    <property type="protein sequence ID" value="SVC34986.1"/>
    <property type="molecule type" value="Genomic_DNA"/>
</dbReference>
<gene>
    <name evidence="1" type="ORF">METZ01_LOCUS287840</name>
</gene>
<proteinExistence type="predicted"/>
<protein>
    <submittedName>
        <fullName evidence="1">Uncharacterized protein</fullName>
    </submittedName>
</protein>
<name>A0A382LEA3_9ZZZZ</name>
<feature type="non-terminal residue" evidence="1">
    <location>
        <position position="54"/>
    </location>
</feature>
<sequence length="54" mass="6104">MRNIILCTICALPLFAQSDEDEKNSNWILSPGYSFGLVRGESFTNYPHTGSVYF</sequence>
<evidence type="ECO:0000313" key="1">
    <source>
        <dbReference type="EMBL" id="SVC34986.1"/>
    </source>
</evidence>
<dbReference type="AlphaFoldDB" id="A0A382LEA3"/>
<accession>A0A382LEA3</accession>